<evidence type="ECO:0000256" key="11">
    <source>
        <dbReference type="ARBA" id="ARBA00023136"/>
    </source>
</evidence>
<evidence type="ECO:0000256" key="3">
    <source>
        <dbReference type="ARBA" id="ARBA00010199"/>
    </source>
</evidence>
<dbReference type="GO" id="GO:0005886">
    <property type="term" value="C:plasma membrane"/>
    <property type="evidence" value="ECO:0007669"/>
    <property type="project" value="UniProtKB-SubCell"/>
</dbReference>
<dbReference type="GO" id="GO:0006811">
    <property type="term" value="P:monoatomic ion transport"/>
    <property type="evidence" value="ECO:0007669"/>
    <property type="project" value="UniProtKB-KW"/>
</dbReference>
<organism evidence="14 15">
    <name type="scientific">Anaerofilum hominis</name>
    <dbReference type="NCBI Taxonomy" id="2763016"/>
    <lineage>
        <taxon>Bacteria</taxon>
        <taxon>Bacillati</taxon>
        <taxon>Bacillota</taxon>
        <taxon>Clostridia</taxon>
        <taxon>Eubacteriales</taxon>
        <taxon>Oscillospiraceae</taxon>
        <taxon>Anaerofilum</taxon>
    </lineage>
</organism>
<feature type="transmembrane region" description="Helical" evidence="13">
    <location>
        <begin position="93"/>
        <end position="115"/>
    </location>
</feature>
<comment type="function">
    <text evidence="1">Multidrug efflux pump.</text>
</comment>
<feature type="transmembrane region" description="Helical" evidence="13">
    <location>
        <begin position="383"/>
        <end position="406"/>
    </location>
</feature>
<evidence type="ECO:0000313" key="14">
    <source>
        <dbReference type="EMBL" id="MBC5582042.1"/>
    </source>
</evidence>
<dbReference type="NCBIfam" id="TIGR00797">
    <property type="entry name" value="matE"/>
    <property type="match status" value="1"/>
</dbReference>
<dbReference type="PANTHER" id="PTHR43298">
    <property type="entry name" value="MULTIDRUG RESISTANCE PROTEIN NORM-RELATED"/>
    <property type="match status" value="1"/>
</dbReference>
<evidence type="ECO:0000256" key="10">
    <source>
        <dbReference type="ARBA" id="ARBA00023065"/>
    </source>
</evidence>
<comment type="caution">
    <text evidence="14">The sequence shown here is derived from an EMBL/GenBank/DDBJ whole genome shotgun (WGS) entry which is preliminary data.</text>
</comment>
<keyword evidence="9 13" id="KW-1133">Transmembrane helix</keyword>
<proteinExistence type="inferred from homology"/>
<evidence type="ECO:0000256" key="9">
    <source>
        <dbReference type="ARBA" id="ARBA00022989"/>
    </source>
</evidence>
<evidence type="ECO:0000256" key="1">
    <source>
        <dbReference type="ARBA" id="ARBA00003408"/>
    </source>
</evidence>
<feature type="transmembrane region" description="Helical" evidence="13">
    <location>
        <begin position="350"/>
        <end position="371"/>
    </location>
</feature>
<feature type="transmembrane region" description="Helical" evidence="13">
    <location>
        <begin position="58"/>
        <end position="81"/>
    </location>
</feature>
<dbReference type="GO" id="GO:0042910">
    <property type="term" value="F:xenobiotic transmembrane transporter activity"/>
    <property type="evidence" value="ECO:0007669"/>
    <property type="project" value="InterPro"/>
</dbReference>
<feature type="transmembrane region" description="Helical" evidence="13">
    <location>
        <begin position="412"/>
        <end position="435"/>
    </location>
</feature>
<evidence type="ECO:0000256" key="6">
    <source>
        <dbReference type="ARBA" id="ARBA00022449"/>
    </source>
</evidence>
<keyword evidence="8 13" id="KW-0812">Transmembrane</keyword>
<feature type="transmembrane region" description="Helical" evidence="13">
    <location>
        <begin position="164"/>
        <end position="188"/>
    </location>
</feature>
<dbReference type="InterPro" id="IPR050222">
    <property type="entry name" value="MATE_MdtK"/>
</dbReference>
<dbReference type="CDD" id="cd13138">
    <property type="entry name" value="MATE_yoeA_like"/>
    <property type="match status" value="1"/>
</dbReference>
<comment type="similarity">
    <text evidence="3">Belongs to the multi antimicrobial extrusion (MATE) (TC 2.A.66.1) family.</text>
</comment>
<dbReference type="AlphaFoldDB" id="A0A923IAS2"/>
<dbReference type="EMBL" id="JACONZ010000004">
    <property type="protein sequence ID" value="MBC5582042.1"/>
    <property type="molecule type" value="Genomic_DNA"/>
</dbReference>
<protein>
    <recommendedName>
        <fullName evidence="4">Probable multidrug resistance protein NorM</fullName>
    </recommendedName>
    <alternativeName>
        <fullName evidence="12">Multidrug-efflux transporter</fullName>
    </alternativeName>
</protein>
<keyword evidence="6" id="KW-0050">Antiport</keyword>
<feature type="transmembrane region" description="Helical" evidence="13">
    <location>
        <begin position="135"/>
        <end position="152"/>
    </location>
</feature>
<gene>
    <name evidence="14" type="ORF">H8S23_11045</name>
</gene>
<keyword evidence="5" id="KW-0813">Transport</keyword>
<dbReference type="GO" id="GO:0015297">
    <property type="term" value="F:antiporter activity"/>
    <property type="evidence" value="ECO:0007669"/>
    <property type="project" value="UniProtKB-KW"/>
</dbReference>
<keyword evidence="7" id="KW-1003">Cell membrane</keyword>
<dbReference type="PIRSF" id="PIRSF006603">
    <property type="entry name" value="DinF"/>
    <property type="match status" value="1"/>
</dbReference>
<feature type="transmembrane region" description="Helical" evidence="13">
    <location>
        <begin position="194"/>
        <end position="215"/>
    </location>
</feature>
<dbReference type="PANTHER" id="PTHR43298:SF2">
    <property type="entry name" value="FMN_FAD EXPORTER YEEO-RELATED"/>
    <property type="match status" value="1"/>
</dbReference>
<feature type="transmembrane region" description="Helical" evidence="13">
    <location>
        <begin position="322"/>
        <end position="344"/>
    </location>
</feature>
<dbReference type="InterPro" id="IPR002528">
    <property type="entry name" value="MATE_fam"/>
</dbReference>
<evidence type="ECO:0000256" key="7">
    <source>
        <dbReference type="ARBA" id="ARBA00022475"/>
    </source>
</evidence>
<dbReference type="Pfam" id="PF01554">
    <property type="entry name" value="MatE"/>
    <property type="match status" value="2"/>
</dbReference>
<dbReference type="InterPro" id="IPR048279">
    <property type="entry name" value="MdtK-like"/>
</dbReference>
<evidence type="ECO:0000313" key="15">
    <source>
        <dbReference type="Proteomes" id="UP000659630"/>
    </source>
</evidence>
<dbReference type="Proteomes" id="UP000659630">
    <property type="component" value="Unassembled WGS sequence"/>
</dbReference>
<evidence type="ECO:0000256" key="2">
    <source>
        <dbReference type="ARBA" id="ARBA00004651"/>
    </source>
</evidence>
<dbReference type="RefSeq" id="WP_186888402.1">
    <property type="nucleotide sequence ID" value="NZ_JACONZ010000004.1"/>
</dbReference>
<sequence length="448" mass="48038">MAIHSMTQGPIPRQLLRFSVPMILGNLFQLTYNAVDTVIVGHCVGKNAVAAVGTANPIMNVVIFFIGGICMGASVLMSEYYGAQDLRRLKREVSTTLLSGGLFALVMSAVCALLARPVLLLIRTPAEIIDEASGYLHIIFAGLLFTYLYNFYSNTLRSIGDSRTPLLFLILSSALNIGLDLALVAGLGLGVRGAAVATVISQGVSGVLCILYIRLRIPLLRFGRGELVIDPSMLARTLNYSWVTALQQTCIYIGKLAVQGAVNPLGVDSIAAFNAVARVDDFAITPMQSIGSALTTFTAQNHGAHNEGRIHKGLAAGAAIGTAYWAVICAPIYFGAGFVMQLFVPTGGEAVLALGAVYLHRMAFFYLFTAWTNSLQGYFRGRGLLTATLVSSLLQIGIRVVCSYWLAPAAGIGGIALACGIGWTVMMIYELPLYLRDRAKRKLEEQEI</sequence>
<accession>A0A923IAS2</accession>
<keyword evidence="10" id="KW-0406">Ion transport</keyword>
<evidence type="ECO:0000256" key="4">
    <source>
        <dbReference type="ARBA" id="ARBA00020268"/>
    </source>
</evidence>
<comment type="subcellular location">
    <subcellularLocation>
        <location evidence="2">Cell membrane</location>
        <topology evidence="2">Multi-pass membrane protein</topology>
    </subcellularLocation>
</comment>
<name>A0A923IAS2_9FIRM</name>
<evidence type="ECO:0000256" key="5">
    <source>
        <dbReference type="ARBA" id="ARBA00022448"/>
    </source>
</evidence>
<evidence type="ECO:0000256" key="8">
    <source>
        <dbReference type="ARBA" id="ARBA00022692"/>
    </source>
</evidence>
<keyword evidence="15" id="KW-1185">Reference proteome</keyword>
<evidence type="ECO:0000256" key="13">
    <source>
        <dbReference type="SAM" id="Phobius"/>
    </source>
</evidence>
<keyword evidence="11 13" id="KW-0472">Membrane</keyword>
<reference evidence="14" key="1">
    <citation type="submission" date="2020-08" db="EMBL/GenBank/DDBJ databases">
        <title>Genome public.</title>
        <authorList>
            <person name="Liu C."/>
            <person name="Sun Q."/>
        </authorList>
    </citation>
    <scope>NUCLEOTIDE SEQUENCE</scope>
    <source>
        <strain evidence="14">BX8</strain>
    </source>
</reference>
<evidence type="ECO:0000256" key="12">
    <source>
        <dbReference type="ARBA" id="ARBA00031636"/>
    </source>
</evidence>